<evidence type="ECO:0000256" key="5">
    <source>
        <dbReference type="ARBA" id="ARBA00022989"/>
    </source>
</evidence>
<keyword evidence="7 9" id="KW-0445">Lipid transport</keyword>
<evidence type="ECO:0000256" key="4">
    <source>
        <dbReference type="ARBA" id="ARBA00022692"/>
    </source>
</evidence>
<dbReference type="GO" id="GO:0034727">
    <property type="term" value="P:piecemeal microautophagy of the nucleus"/>
    <property type="evidence" value="ECO:0007669"/>
    <property type="project" value="TreeGrafter"/>
</dbReference>
<evidence type="ECO:0000256" key="7">
    <source>
        <dbReference type="ARBA" id="ARBA00023055"/>
    </source>
</evidence>
<dbReference type="PANTHER" id="PTHR13038:SF14">
    <property type="entry name" value="AUTOPHAGY-RELATED PROTEIN 9B"/>
    <property type="match status" value="1"/>
</dbReference>
<feature type="transmembrane region" description="Helical" evidence="9">
    <location>
        <begin position="280"/>
        <end position="305"/>
    </location>
</feature>
<evidence type="ECO:0000256" key="6">
    <source>
        <dbReference type="ARBA" id="ARBA00023006"/>
    </source>
</evidence>
<accession>G3Q1L0</accession>
<dbReference type="GO" id="GO:0000422">
    <property type="term" value="P:autophagy of mitochondrion"/>
    <property type="evidence" value="ECO:0007669"/>
    <property type="project" value="TreeGrafter"/>
</dbReference>
<evidence type="ECO:0000256" key="1">
    <source>
        <dbReference type="ARBA" id="ARBA00004511"/>
    </source>
</evidence>
<dbReference type="GO" id="GO:0034045">
    <property type="term" value="C:phagophore assembly site membrane"/>
    <property type="evidence" value="ECO:0007669"/>
    <property type="project" value="UniProtKB-SubCell"/>
</dbReference>
<dbReference type="GO" id="GO:0006869">
    <property type="term" value="P:lipid transport"/>
    <property type="evidence" value="ECO:0007669"/>
    <property type="project" value="UniProtKB-KW"/>
</dbReference>
<reference evidence="11" key="3">
    <citation type="submission" date="2025-09" db="UniProtKB">
        <authorList>
            <consortium name="Ensembl"/>
        </authorList>
    </citation>
    <scope>IDENTIFICATION</scope>
</reference>
<keyword evidence="3 9" id="KW-0813">Transport</keyword>
<dbReference type="Proteomes" id="UP000007635">
    <property type="component" value="Chromosome III"/>
</dbReference>
<dbReference type="PANTHER" id="PTHR13038">
    <property type="entry name" value="APG9 AUTOPHAGY 9"/>
    <property type="match status" value="1"/>
</dbReference>
<evidence type="ECO:0000256" key="3">
    <source>
        <dbReference type="ARBA" id="ARBA00022448"/>
    </source>
</evidence>
<feature type="transmembrane region" description="Helical" evidence="9">
    <location>
        <begin position="122"/>
        <end position="139"/>
    </location>
</feature>
<evidence type="ECO:0000256" key="10">
    <source>
        <dbReference type="SAM" id="MobiDB-lite"/>
    </source>
</evidence>
<evidence type="ECO:0000313" key="11">
    <source>
        <dbReference type="Ensembl" id="ENSGACP00000023758.2"/>
    </source>
</evidence>
<keyword evidence="6 9" id="KW-0072">Autophagy</keyword>
<comment type="function">
    <text evidence="9">Phospholipid scramblase involved in autophagy. Cycles between the preautophagosomal structure/phagophore assembly site (PAS) and the cytoplasmic vesicle pool and supplies membrane for the growing autophagosome. Lipid scramblase activity plays a key role in preautophagosomal structure/phagophore assembly by distributing the phospholipids that arrive through ATG2 from the cytoplasmic to the luminal leaflet of the bilayer, thereby driving autophagosomal membrane expansion.</text>
</comment>
<organism evidence="11 12">
    <name type="scientific">Gasterosteus aculeatus aculeatus</name>
    <name type="common">three-spined stickleback</name>
    <dbReference type="NCBI Taxonomy" id="481459"/>
    <lineage>
        <taxon>Eukaryota</taxon>
        <taxon>Metazoa</taxon>
        <taxon>Chordata</taxon>
        <taxon>Craniata</taxon>
        <taxon>Vertebrata</taxon>
        <taxon>Euteleostomi</taxon>
        <taxon>Actinopterygii</taxon>
        <taxon>Neopterygii</taxon>
        <taxon>Teleostei</taxon>
        <taxon>Neoteleostei</taxon>
        <taxon>Acanthomorphata</taxon>
        <taxon>Eupercaria</taxon>
        <taxon>Perciformes</taxon>
        <taxon>Cottioidei</taxon>
        <taxon>Gasterosteales</taxon>
        <taxon>Gasterosteidae</taxon>
        <taxon>Gasterosteus</taxon>
    </lineage>
</organism>
<name>G3Q1L0_GASAC</name>
<evidence type="ECO:0000256" key="9">
    <source>
        <dbReference type="RuleBase" id="RU364027"/>
    </source>
</evidence>
<evidence type="ECO:0000256" key="8">
    <source>
        <dbReference type="ARBA" id="ARBA00023136"/>
    </source>
</evidence>
<evidence type="ECO:0000256" key="2">
    <source>
        <dbReference type="ARBA" id="ARBA00006185"/>
    </source>
</evidence>
<feature type="compositionally biased region" description="Low complexity" evidence="10">
    <location>
        <begin position="686"/>
        <end position="697"/>
    </location>
</feature>
<comment type="similarity">
    <text evidence="2 9">Belongs to the ATG9 family.</text>
</comment>
<dbReference type="eggNOG" id="KOG2173">
    <property type="taxonomic scope" value="Eukaryota"/>
</dbReference>
<keyword evidence="12" id="KW-1185">Reference proteome</keyword>
<feature type="region of interest" description="Disordered" evidence="10">
    <location>
        <begin position="651"/>
        <end position="697"/>
    </location>
</feature>
<dbReference type="GO" id="GO:0034497">
    <property type="term" value="P:protein localization to phagophore assembly site"/>
    <property type="evidence" value="ECO:0007669"/>
    <property type="project" value="TreeGrafter"/>
</dbReference>
<dbReference type="GeneTree" id="ENSGT00390000014839"/>
<feature type="transmembrane region" description="Helical" evidence="9">
    <location>
        <begin position="395"/>
        <end position="416"/>
    </location>
</feature>
<feature type="compositionally biased region" description="Pro residues" evidence="10">
    <location>
        <begin position="666"/>
        <end position="685"/>
    </location>
</feature>
<reference evidence="11 12" key="1">
    <citation type="journal article" date="2021" name="G3 (Bethesda)">
        <title>Improved contiguity of the threespine stickleback genome using long-read sequencing.</title>
        <authorList>
            <person name="Nath S."/>
            <person name="Shaw D.E."/>
            <person name="White M.A."/>
        </authorList>
    </citation>
    <scope>NUCLEOTIDE SEQUENCE [LARGE SCALE GENOMIC DNA]</scope>
    <source>
        <strain evidence="11 12">Lake Benthic</strain>
    </source>
</reference>
<keyword evidence="4 9" id="KW-0812">Transmembrane</keyword>
<feature type="transmembrane region" description="Helical" evidence="9">
    <location>
        <begin position="371"/>
        <end position="388"/>
    </location>
</feature>
<dbReference type="GO" id="GO:0061709">
    <property type="term" value="P:reticulophagy"/>
    <property type="evidence" value="ECO:0007669"/>
    <property type="project" value="TreeGrafter"/>
</dbReference>
<sequence>MANFEAYREYQRIEDFEEDSPPGEEDLLVHVPEGLKDSWHHIKNLDNFFKRISFQTLVVQLLFVVTFTTFLVNCVEYDVLFANRVVNHTGPGQNPLDRNKVTLSDAILPSQQCTDRIQENSWIIFLLIMAAIFWIYRLVKVFCNVLSYWEIRQFYIKALKIRMDELCNFTWQEVQDRLISLQREQQMCIHKKELTELDIYHRILRFKNYMVAMINKSLLPVQLQLPLLGNVVFLTQGLKYNFELILFWGPGSLFQNKWNLHPKYKRHGNRLELAQQLSRVILLMGVANLLLCPFILVWQVLYAFFSYTEVIRREPGSLGARRWSLFGRLYLRHFNELDHELHGRLGRGYKPTSKYMNSFTSPVLTVLAKNFAFFSGSVLAVLIALTVYDEDVLTVQHILTAITVLGVVITIARSFIPDEHMVWCPEQLLQCMLAHIHYMPDHWRGNANKSETRDEVAQLFQYKAVFILEELLSPIVTPFILIFHLRNKSLEIIDFFRNFTVEVVGVGDICSFAQMDIRRHGNPTWMSEGQTEASVYQQAENGKTELSLMHFTIKNPRWQPPQESSVFISHLKEKVQHDAQGGPSTQLLLSEAPLCTSLQSNEPGTGVNLEYPAAPPPPNNECNRIHSVSPVWLWFSSLIICWPVSWHTPSSPPPGYKGETTASSRPAPPPPPLPVSWPPCPPPSSRTPAAAAPTACCPRPSTPRAPCTAATAPPRTGNAPRVAMADRQMQSDGFQLTRFFFSMSRSDSRVRSNTLHSEFASAEMSLHAIYLHEVPSRRHNQQLTLIHERVLLYIEK</sequence>
<dbReference type="GO" id="GO:0005776">
    <property type="term" value="C:autophagosome"/>
    <property type="evidence" value="ECO:0007669"/>
    <property type="project" value="TreeGrafter"/>
</dbReference>
<dbReference type="OMA" id="FHHAPVE"/>
<reference evidence="11" key="2">
    <citation type="submission" date="2025-08" db="UniProtKB">
        <authorList>
            <consortium name="Ensembl"/>
        </authorList>
    </citation>
    <scope>IDENTIFICATION</scope>
</reference>
<dbReference type="InterPro" id="IPR007241">
    <property type="entry name" value="Autophagy-rel_prot_9"/>
</dbReference>
<dbReference type="Ensembl" id="ENSGACT00000023805.2">
    <property type="protein sequence ID" value="ENSGACP00000023758.2"/>
    <property type="gene ID" value="ENSGACG00000017983.2"/>
</dbReference>
<keyword evidence="8 9" id="KW-0472">Membrane</keyword>
<comment type="subcellular location">
    <subcellularLocation>
        <location evidence="1 9">Preautophagosomal structure membrane</location>
        <topology evidence="1 9">Multi-pass membrane protein</topology>
    </subcellularLocation>
</comment>
<protein>
    <recommendedName>
        <fullName evidence="9">Autophagy-related protein 9</fullName>
    </recommendedName>
</protein>
<dbReference type="Bgee" id="ENSGACG00000017983">
    <property type="expression patterns" value="Expressed in muscle tissue and 11 other cell types or tissues"/>
</dbReference>
<evidence type="ECO:0000313" key="12">
    <source>
        <dbReference type="Proteomes" id="UP000007635"/>
    </source>
</evidence>
<proteinExistence type="inferred from homology"/>
<dbReference type="Pfam" id="PF04109">
    <property type="entry name" value="ATG9"/>
    <property type="match status" value="1"/>
</dbReference>
<dbReference type="InParanoid" id="G3Q1L0"/>
<feature type="transmembrane region" description="Helical" evidence="9">
    <location>
        <begin position="52"/>
        <end position="72"/>
    </location>
</feature>
<dbReference type="AlphaFoldDB" id="G3Q1L0"/>
<dbReference type="STRING" id="69293.ENSGACP00000023758"/>
<keyword evidence="5 9" id="KW-1133">Transmembrane helix</keyword>